<dbReference type="Gramene" id="Pp3c1_5809V3.1">
    <property type="protein sequence ID" value="PAC:32966596.CDS.1"/>
    <property type="gene ID" value="Pp3c1_5809"/>
</dbReference>
<sequence length="90" mass="9234">MGGCETLTPSENHQGAQIGGAAVEQATNQPHIPPPPSAIPPQQHSLSLSHSILGHCASLIRDGKWCGVAIPAASDFTASSAFCGAFEEEN</sequence>
<reference evidence="2 4" key="1">
    <citation type="journal article" date="2008" name="Science">
        <title>The Physcomitrella genome reveals evolutionary insights into the conquest of land by plants.</title>
        <authorList>
            <person name="Rensing S."/>
            <person name="Lang D."/>
            <person name="Zimmer A."/>
            <person name="Terry A."/>
            <person name="Salamov A."/>
            <person name="Shapiro H."/>
            <person name="Nishiyama T."/>
            <person name="Perroud P.-F."/>
            <person name="Lindquist E."/>
            <person name="Kamisugi Y."/>
            <person name="Tanahashi T."/>
            <person name="Sakakibara K."/>
            <person name="Fujita T."/>
            <person name="Oishi K."/>
            <person name="Shin-I T."/>
            <person name="Kuroki Y."/>
            <person name="Toyoda A."/>
            <person name="Suzuki Y."/>
            <person name="Hashimoto A."/>
            <person name="Yamaguchi K."/>
            <person name="Sugano A."/>
            <person name="Kohara Y."/>
            <person name="Fujiyama A."/>
            <person name="Anterola A."/>
            <person name="Aoki S."/>
            <person name="Ashton N."/>
            <person name="Barbazuk W.B."/>
            <person name="Barker E."/>
            <person name="Bennetzen J."/>
            <person name="Bezanilla M."/>
            <person name="Blankenship R."/>
            <person name="Cho S.H."/>
            <person name="Dutcher S."/>
            <person name="Estelle M."/>
            <person name="Fawcett J.A."/>
            <person name="Gundlach H."/>
            <person name="Hanada K."/>
            <person name="Heyl A."/>
            <person name="Hicks K.A."/>
            <person name="Hugh J."/>
            <person name="Lohr M."/>
            <person name="Mayer K."/>
            <person name="Melkozernov A."/>
            <person name="Murata T."/>
            <person name="Nelson D."/>
            <person name="Pils B."/>
            <person name="Prigge M."/>
            <person name="Reiss B."/>
            <person name="Renner T."/>
            <person name="Rombauts S."/>
            <person name="Rushton P."/>
            <person name="Sanderfoot A."/>
            <person name="Schween G."/>
            <person name="Shiu S.-H."/>
            <person name="Stueber K."/>
            <person name="Theodoulou F.L."/>
            <person name="Tu H."/>
            <person name="Van de Peer Y."/>
            <person name="Verrier P.J."/>
            <person name="Waters E."/>
            <person name="Wood A."/>
            <person name="Yang L."/>
            <person name="Cove D."/>
            <person name="Cuming A."/>
            <person name="Hasebe M."/>
            <person name="Lucas S."/>
            <person name="Mishler D.B."/>
            <person name="Reski R."/>
            <person name="Grigoriev I."/>
            <person name="Quatrano R.S."/>
            <person name="Boore J.L."/>
        </authorList>
    </citation>
    <scope>NUCLEOTIDE SEQUENCE [LARGE SCALE GENOMIC DNA]</scope>
    <source>
        <strain evidence="3 4">cv. Gransden 2004</strain>
    </source>
</reference>
<reference evidence="3" key="3">
    <citation type="submission" date="2020-12" db="UniProtKB">
        <authorList>
            <consortium name="EnsemblPlants"/>
        </authorList>
    </citation>
    <scope>IDENTIFICATION</scope>
</reference>
<dbReference type="AlphaFoldDB" id="A0A2K1L713"/>
<dbReference type="EnsemblPlants" id="Pp3c1_5809V3.1">
    <property type="protein sequence ID" value="PAC:32966596.CDS.1"/>
    <property type="gene ID" value="Pp3c1_5809"/>
</dbReference>
<accession>A0A2K1L713</accession>
<reference evidence="2 4" key="2">
    <citation type="journal article" date="2018" name="Plant J.">
        <title>The Physcomitrella patens chromosome-scale assembly reveals moss genome structure and evolution.</title>
        <authorList>
            <person name="Lang D."/>
            <person name="Ullrich K.K."/>
            <person name="Murat F."/>
            <person name="Fuchs J."/>
            <person name="Jenkins J."/>
            <person name="Haas F.B."/>
            <person name="Piednoel M."/>
            <person name="Gundlach H."/>
            <person name="Van Bel M."/>
            <person name="Meyberg R."/>
            <person name="Vives C."/>
            <person name="Morata J."/>
            <person name="Symeonidi A."/>
            <person name="Hiss M."/>
            <person name="Muchero W."/>
            <person name="Kamisugi Y."/>
            <person name="Saleh O."/>
            <person name="Blanc G."/>
            <person name="Decker E.L."/>
            <person name="van Gessel N."/>
            <person name="Grimwood J."/>
            <person name="Hayes R.D."/>
            <person name="Graham S.W."/>
            <person name="Gunter L.E."/>
            <person name="McDaniel S.F."/>
            <person name="Hoernstein S.N.W."/>
            <person name="Larsson A."/>
            <person name="Li F.W."/>
            <person name="Perroud P.F."/>
            <person name="Phillips J."/>
            <person name="Ranjan P."/>
            <person name="Rokshar D.S."/>
            <person name="Rothfels C.J."/>
            <person name="Schneider L."/>
            <person name="Shu S."/>
            <person name="Stevenson D.W."/>
            <person name="Thummler F."/>
            <person name="Tillich M."/>
            <person name="Villarreal Aguilar J.C."/>
            <person name="Widiez T."/>
            <person name="Wong G.K."/>
            <person name="Wymore A."/>
            <person name="Zhang Y."/>
            <person name="Zimmer A.D."/>
            <person name="Quatrano R.S."/>
            <person name="Mayer K.F.X."/>
            <person name="Goodstein D."/>
            <person name="Casacuberta J.M."/>
            <person name="Vandepoele K."/>
            <person name="Reski R."/>
            <person name="Cuming A.C."/>
            <person name="Tuskan G.A."/>
            <person name="Maumus F."/>
            <person name="Salse J."/>
            <person name="Schmutz J."/>
            <person name="Rensing S.A."/>
        </authorList>
    </citation>
    <scope>NUCLEOTIDE SEQUENCE [LARGE SCALE GENOMIC DNA]</scope>
    <source>
        <strain evidence="3 4">cv. Gransden 2004</strain>
    </source>
</reference>
<evidence type="ECO:0000256" key="1">
    <source>
        <dbReference type="SAM" id="MobiDB-lite"/>
    </source>
</evidence>
<evidence type="ECO:0000313" key="3">
    <source>
        <dbReference type="EnsemblPlants" id="PAC:32966596.CDS.1"/>
    </source>
</evidence>
<organism evidence="2">
    <name type="scientific">Physcomitrium patens</name>
    <name type="common">Spreading-leaved earth moss</name>
    <name type="synonym">Physcomitrella patens</name>
    <dbReference type="NCBI Taxonomy" id="3218"/>
    <lineage>
        <taxon>Eukaryota</taxon>
        <taxon>Viridiplantae</taxon>
        <taxon>Streptophyta</taxon>
        <taxon>Embryophyta</taxon>
        <taxon>Bryophyta</taxon>
        <taxon>Bryophytina</taxon>
        <taxon>Bryopsida</taxon>
        <taxon>Funariidae</taxon>
        <taxon>Funariales</taxon>
        <taxon>Funariaceae</taxon>
        <taxon>Physcomitrium</taxon>
    </lineage>
</organism>
<keyword evidence="4" id="KW-1185">Reference proteome</keyword>
<proteinExistence type="predicted"/>
<name>A0A2K1L713_PHYPA</name>
<feature type="region of interest" description="Disordered" evidence="1">
    <location>
        <begin position="1"/>
        <end position="44"/>
    </location>
</feature>
<protein>
    <submittedName>
        <fullName evidence="2 3">Uncharacterized protein</fullName>
    </submittedName>
</protein>
<evidence type="ECO:0000313" key="4">
    <source>
        <dbReference type="Proteomes" id="UP000006727"/>
    </source>
</evidence>
<dbReference type="InParanoid" id="A0A2K1L713"/>
<evidence type="ECO:0000313" key="2">
    <source>
        <dbReference type="EMBL" id="PNR61813.1"/>
    </source>
</evidence>
<dbReference type="EMBL" id="ABEU02000001">
    <property type="protein sequence ID" value="PNR61813.1"/>
    <property type="molecule type" value="Genomic_DNA"/>
</dbReference>
<dbReference type="Proteomes" id="UP000006727">
    <property type="component" value="Chromosome 1"/>
</dbReference>
<gene>
    <name evidence="2" type="ORF">PHYPA_000237</name>
</gene>